<evidence type="ECO:0000256" key="1">
    <source>
        <dbReference type="SAM" id="MobiDB-lite"/>
    </source>
</evidence>
<reference evidence="3" key="1">
    <citation type="journal article" date="2013" name="Genome Biol. Evol.">
        <title>The genome sequence of Streptomyces lividans 66 reveals a novel tRNA-dependent peptide biosynthetic system within a metal-related genomic island.</title>
        <authorList>
            <person name="Cruz-Morales P."/>
            <person name="Vijgenboom E."/>
            <person name="Iruegas-Bocardo F."/>
            <person name="Girard G."/>
            <person name="Yanez-Guerra L.A."/>
            <person name="Ramos-Aboites H.E."/>
            <person name="Pernodet J.L."/>
            <person name="Anne J."/>
            <person name="van Wezel G.P."/>
            <person name="Barona-Gomez F."/>
        </authorList>
    </citation>
    <scope>NUCLEOTIDE SEQUENCE [LARGE SCALE GENOMIC DNA]</scope>
    <source>
        <strain evidence="3">1326</strain>
    </source>
</reference>
<evidence type="ECO:0000313" key="2">
    <source>
        <dbReference type="EMBL" id="EOY50925.1"/>
    </source>
</evidence>
<gene>
    <name evidence="2" type="ORF">SLI_6218</name>
</gene>
<accession>A0A7U9DXE0</accession>
<dbReference type="EMBL" id="CM001889">
    <property type="protein sequence ID" value="EOY50925.1"/>
    <property type="molecule type" value="Genomic_DNA"/>
</dbReference>
<dbReference type="Proteomes" id="UP000014062">
    <property type="component" value="Chromosome"/>
</dbReference>
<protein>
    <submittedName>
        <fullName evidence="2">Uncharacterized protein</fullName>
    </submittedName>
</protein>
<feature type="region of interest" description="Disordered" evidence="1">
    <location>
        <begin position="1"/>
        <end position="38"/>
    </location>
</feature>
<feature type="compositionally biased region" description="Polar residues" evidence="1">
    <location>
        <begin position="1"/>
        <end position="10"/>
    </location>
</feature>
<proteinExistence type="predicted"/>
<dbReference type="AlphaFoldDB" id="A0A7U9DXE0"/>
<name>A0A7U9DXE0_STRLI</name>
<organism evidence="2 3">
    <name type="scientific">Streptomyces lividans 1326</name>
    <dbReference type="NCBI Taxonomy" id="1200984"/>
    <lineage>
        <taxon>Bacteria</taxon>
        <taxon>Bacillati</taxon>
        <taxon>Actinomycetota</taxon>
        <taxon>Actinomycetes</taxon>
        <taxon>Kitasatosporales</taxon>
        <taxon>Streptomycetaceae</taxon>
        <taxon>Streptomyces</taxon>
    </lineage>
</organism>
<sequence length="56" mass="5764">MTVIRSSASPTWAAGTSPRRRVSAAAARSQLGATDTPSVAAAMNTMTLPSHDAHLK</sequence>
<evidence type="ECO:0000313" key="3">
    <source>
        <dbReference type="Proteomes" id="UP000014062"/>
    </source>
</evidence>